<comment type="caution">
    <text evidence="1">The sequence shown here is derived from an EMBL/GenBank/DDBJ whole genome shotgun (WGS) entry which is preliminary data.</text>
</comment>
<protein>
    <submittedName>
        <fullName evidence="1">Transformation system protein</fullName>
    </submittedName>
</protein>
<dbReference type="Gene3D" id="3.40.50.2020">
    <property type="match status" value="1"/>
</dbReference>
<dbReference type="EMBL" id="NXLU01000001">
    <property type="protein sequence ID" value="RDU70067.1"/>
    <property type="molecule type" value="Genomic_DNA"/>
</dbReference>
<organism evidence="1 2">
    <name type="scientific">Helicobacter cholecystus</name>
    <dbReference type="NCBI Taxonomy" id="45498"/>
    <lineage>
        <taxon>Bacteria</taxon>
        <taxon>Pseudomonadati</taxon>
        <taxon>Campylobacterota</taxon>
        <taxon>Epsilonproteobacteria</taxon>
        <taxon>Campylobacterales</taxon>
        <taxon>Helicobacteraceae</taxon>
        <taxon>Helicobacter</taxon>
    </lineage>
</organism>
<proteinExistence type="predicted"/>
<dbReference type="OrthoDB" id="5342812at2"/>
<name>A0A3D8IXS4_9HELI</name>
<dbReference type="Proteomes" id="UP000257067">
    <property type="component" value="Unassembled WGS sequence"/>
</dbReference>
<reference evidence="1 2" key="1">
    <citation type="submission" date="2018-04" db="EMBL/GenBank/DDBJ databases">
        <title>Novel Campyloabacter and Helicobacter Species and Strains.</title>
        <authorList>
            <person name="Mannion A.J."/>
            <person name="Shen Z."/>
            <person name="Fox J.G."/>
        </authorList>
    </citation>
    <scope>NUCLEOTIDE SEQUENCE [LARGE SCALE GENOMIC DNA]</scope>
    <source>
        <strain evidence="1 2">ATCC 700242</strain>
    </source>
</reference>
<keyword evidence="2" id="KW-1185">Reference proteome</keyword>
<dbReference type="InterPro" id="IPR000836">
    <property type="entry name" value="PRTase_dom"/>
</dbReference>
<evidence type="ECO:0000313" key="2">
    <source>
        <dbReference type="Proteomes" id="UP000257067"/>
    </source>
</evidence>
<accession>A0A3D8IXS4</accession>
<dbReference type="RefSeq" id="WP_104723916.1">
    <property type="nucleotide sequence ID" value="NZ_FZNE01000002.1"/>
</dbReference>
<evidence type="ECO:0000313" key="1">
    <source>
        <dbReference type="EMBL" id="RDU70067.1"/>
    </source>
</evidence>
<sequence length="186" mass="21341">MKCLVCGAWSLRIICKKCQECIVFKPTIRLLGDLKVYSFFAYSEIETLLYYKYTPIGSRVYQILCNLAQEYFRENFSLQAWGVGIDDCIKRGYSHNGIFLHTFKKCGIRPIYGELLAKNKVSYAGKTLKYRQDHPKGFDTSLKGCKDLIIFDDILTTGTSLLEAKKVLEEKSNEILFALTLCNARE</sequence>
<gene>
    <name evidence="1" type="ORF">CQA62_01240</name>
</gene>
<dbReference type="CDD" id="cd06223">
    <property type="entry name" value="PRTases_typeI"/>
    <property type="match status" value="1"/>
</dbReference>
<dbReference type="AlphaFoldDB" id="A0A3D8IXS4"/>
<dbReference type="InterPro" id="IPR029057">
    <property type="entry name" value="PRTase-like"/>
</dbReference>
<dbReference type="SUPFAM" id="SSF53271">
    <property type="entry name" value="PRTase-like"/>
    <property type="match status" value="1"/>
</dbReference>